<dbReference type="AlphaFoldDB" id="A0A1Y1KRC4"/>
<reference evidence="2" key="1">
    <citation type="journal article" date="2016" name="Sci. Rep.">
        <title>Molecular characterization of firefly nuptial gifts: a multi-omics approach sheds light on postcopulatory sexual selection.</title>
        <authorList>
            <person name="Al-Wathiqui N."/>
            <person name="Fallon T.R."/>
            <person name="South A."/>
            <person name="Weng J.K."/>
            <person name="Lewis S.M."/>
        </authorList>
    </citation>
    <scope>NUCLEOTIDE SEQUENCE</scope>
</reference>
<protein>
    <recommendedName>
        <fullName evidence="3">DUF4806 domain-containing protein</fullName>
    </recommendedName>
</protein>
<dbReference type="PANTHER" id="PTHR34153:SF2">
    <property type="entry name" value="SI:CH211-262H13.3-RELATED"/>
    <property type="match status" value="1"/>
</dbReference>
<organism evidence="2">
    <name type="scientific">Photinus pyralis</name>
    <name type="common">Common eastern firefly</name>
    <name type="synonym">Lampyris pyralis</name>
    <dbReference type="NCBI Taxonomy" id="7054"/>
    <lineage>
        <taxon>Eukaryota</taxon>
        <taxon>Metazoa</taxon>
        <taxon>Ecdysozoa</taxon>
        <taxon>Arthropoda</taxon>
        <taxon>Hexapoda</taxon>
        <taxon>Insecta</taxon>
        <taxon>Pterygota</taxon>
        <taxon>Neoptera</taxon>
        <taxon>Endopterygota</taxon>
        <taxon>Coleoptera</taxon>
        <taxon>Polyphaga</taxon>
        <taxon>Elateriformia</taxon>
        <taxon>Elateroidea</taxon>
        <taxon>Lampyridae</taxon>
        <taxon>Lampyrinae</taxon>
        <taxon>Photinus</taxon>
    </lineage>
</organism>
<name>A0A1Y1KRC4_PHOPY</name>
<evidence type="ECO:0000256" key="1">
    <source>
        <dbReference type="SAM" id="MobiDB-lite"/>
    </source>
</evidence>
<feature type="region of interest" description="Disordered" evidence="1">
    <location>
        <begin position="120"/>
        <end position="144"/>
    </location>
</feature>
<dbReference type="PANTHER" id="PTHR34153">
    <property type="entry name" value="SI:CH211-262H13.3-RELATED-RELATED"/>
    <property type="match status" value="1"/>
</dbReference>
<sequence length="400" mass="45860">MSDIEYRSECDDPVDKKWLVVHFVDEECVEIIPKKWYISSIGKSYWPGDSKKVMELIKKSISPSANWHTHKVKVLGEYDDFNKASRKVVKAKTSDVLSSDNSELKKRKTIKRKLCYSSSECCTDEDSDGNYPTPPKSARVQQKSRSIREYNLETIEENTSHLQGVMDTNQSQNAVILSQNHNTRPTPTKPKIIERNKENISSNINDCRSPKKGDETKSSHAEFQKQVFKLLHTLNYKINGIQEDVNILLQRNANVNITPNNNIKDDRITSIMRLMPFDAKELVDDLENLTEVQLKALSQELSLIGGSNVPETTKTLMYRIITNKLGSIYTWEGLKGKHSFKTVKLSQVIIMAVRLNPKTAGASELEIIKVIKSWLLRARERYNNNQKKMREPNTEQEDAE</sequence>
<accession>A0A1Y1KRC4</accession>
<dbReference type="EMBL" id="GEZM01080932">
    <property type="protein sequence ID" value="JAV61988.1"/>
    <property type="molecule type" value="Transcribed_RNA"/>
</dbReference>
<proteinExistence type="predicted"/>
<dbReference type="EMBL" id="GEZM01080933">
    <property type="protein sequence ID" value="JAV61986.1"/>
    <property type="molecule type" value="Transcribed_RNA"/>
</dbReference>
<evidence type="ECO:0008006" key="3">
    <source>
        <dbReference type="Google" id="ProtNLM"/>
    </source>
</evidence>
<evidence type="ECO:0000313" key="2">
    <source>
        <dbReference type="EMBL" id="JAV61986.1"/>
    </source>
</evidence>